<comment type="caution">
    <text evidence="1">The sequence shown here is derived from an EMBL/GenBank/DDBJ whole genome shotgun (WGS) entry which is preliminary data.</text>
</comment>
<accession>X1MSM7</accession>
<sequence length="75" mass="8453">MRHHDYATPGSEFVATCDIGEFGAEGDYFHIVATKSLLDSGELVEHYLIENEAGAQEWFGPQYLDEEFAQTGRVR</sequence>
<evidence type="ECO:0000313" key="1">
    <source>
        <dbReference type="EMBL" id="GAI09399.1"/>
    </source>
</evidence>
<dbReference type="EMBL" id="BARV01010210">
    <property type="protein sequence ID" value="GAI09399.1"/>
    <property type="molecule type" value="Genomic_DNA"/>
</dbReference>
<gene>
    <name evidence="1" type="ORF">S06H3_19846</name>
</gene>
<protein>
    <submittedName>
        <fullName evidence="1">Uncharacterized protein</fullName>
    </submittedName>
</protein>
<name>X1MSM7_9ZZZZ</name>
<proteinExistence type="predicted"/>
<organism evidence="1">
    <name type="scientific">marine sediment metagenome</name>
    <dbReference type="NCBI Taxonomy" id="412755"/>
    <lineage>
        <taxon>unclassified sequences</taxon>
        <taxon>metagenomes</taxon>
        <taxon>ecological metagenomes</taxon>
    </lineage>
</organism>
<reference evidence="1" key="1">
    <citation type="journal article" date="2014" name="Front. Microbiol.">
        <title>High frequency of phylogenetically diverse reductive dehalogenase-homologous genes in deep subseafloor sedimentary metagenomes.</title>
        <authorList>
            <person name="Kawai M."/>
            <person name="Futagami T."/>
            <person name="Toyoda A."/>
            <person name="Takaki Y."/>
            <person name="Nishi S."/>
            <person name="Hori S."/>
            <person name="Arai W."/>
            <person name="Tsubouchi T."/>
            <person name="Morono Y."/>
            <person name="Uchiyama I."/>
            <person name="Ito T."/>
            <person name="Fujiyama A."/>
            <person name="Inagaki F."/>
            <person name="Takami H."/>
        </authorList>
    </citation>
    <scope>NUCLEOTIDE SEQUENCE</scope>
    <source>
        <strain evidence="1">Expedition CK06-06</strain>
    </source>
</reference>
<dbReference type="AlphaFoldDB" id="X1MSM7"/>